<dbReference type="Proteomes" id="UP000053958">
    <property type="component" value="Unassembled WGS sequence"/>
</dbReference>
<sequence length="405" mass="46722">MSSSRIPYSKSQQALSERDSRRGYDSRGSWVPDEARLAPGDANRRAYDEGAPHYYTTSGTTSDAEQYQIDCYSITQEDEEMSKQVLFYGKEHQLWEAITYSEIKFLTDDAFDEDKRKQAAYFASLFRGTALRWLADERQRDPIILNNYENLKATAISAFAKSDKARRQESKIQQFRCLLLAPRRLSSDIGRRSFLERRFLTDWLRHRGIAYEKQVPPDQIYNTSRGAICNPSRRETRTTKSSKSKMNADRPTQVKHGKIPYPATDEHVVMVLPYPRDNQGQPGRQFQWPPHNPRNELPDAAEAPGVKFWTAKDVTEDSFPNCSTKDHHHSSGSGLRGIYFAMLVENRIRKKQLAAFRSDPQNEARDVDFGYWVKNRDGSDAIVKVPREVYDQVPEEYRVNGDTLV</sequence>
<evidence type="ECO:0000313" key="2">
    <source>
        <dbReference type="EMBL" id="KKA24831.1"/>
    </source>
</evidence>
<organism evidence="2 3">
    <name type="scientific">Rasamsonia emersonii (strain ATCC 16479 / CBS 393.64 / IMI 116815)</name>
    <dbReference type="NCBI Taxonomy" id="1408163"/>
    <lineage>
        <taxon>Eukaryota</taxon>
        <taxon>Fungi</taxon>
        <taxon>Dikarya</taxon>
        <taxon>Ascomycota</taxon>
        <taxon>Pezizomycotina</taxon>
        <taxon>Eurotiomycetes</taxon>
        <taxon>Eurotiomycetidae</taxon>
        <taxon>Eurotiales</taxon>
        <taxon>Trichocomaceae</taxon>
        <taxon>Rasamsonia</taxon>
    </lineage>
</organism>
<evidence type="ECO:0000256" key="1">
    <source>
        <dbReference type="SAM" id="MobiDB-lite"/>
    </source>
</evidence>
<keyword evidence="3" id="KW-1185">Reference proteome</keyword>
<accession>A0A0F4Z419</accession>
<dbReference type="OrthoDB" id="4554365at2759"/>
<name>A0A0F4Z419_RASE3</name>
<feature type="compositionally biased region" description="Basic and acidic residues" evidence="1">
    <location>
        <begin position="16"/>
        <end position="25"/>
    </location>
</feature>
<feature type="region of interest" description="Disordered" evidence="1">
    <location>
        <begin position="222"/>
        <end position="259"/>
    </location>
</feature>
<gene>
    <name evidence="2" type="ORF">T310_1135</name>
</gene>
<dbReference type="RefSeq" id="XP_013331443.1">
    <property type="nucleotide sequence ID" value="XM_013475989.1"/>
</dbReference>
<reference evidence="2 3" key="1">
    <citation type="submission" date="2015-04" db="EMBL/GenBank/DDBJ databases">
        <authorList>
            <person name="Heijne W.H."/>
            <person name="Fedorova N.D."/>
            <person name="Nierman W.C."/>
            <person name="Vollebregt A.W."/>
            <person name="Zhao Z."/>
            <person name="Wu L."/>
            <person name="Kumar M."/>
            <person name="Stam H."/>
            <person name="van den Berg M.A."/>
            <person name="Pel H.J."/>
        </authorList>
    </citation>
    <scope>NUCLEOTIDE SEQUENCE [LARGE SCALE GENOMIC DNA]</scope>
    <source>
        <strain evidence="2 3">CBS 393.64</strain>
    </source>
</reference>
<dbReference type="AlphaFoldDB" id="A0A0F4Z419"/>
<feature type="compositionally biased region" description="Basic and acidic residues" evidence="1">
    <location>
        <begin position="42"/>
        <end position="51"/>
    </location>
</feature>
<proteinExistence type="predicted"/>
<dbReference type="GeneID" id="25313486"/>
<comment type="caution">
    <text evidence="2">The sequence shown here is derived from an EMBL/GenBank/DDBJ whole genome shotgun (WGS) entry which is preliminary data.</text>
</comment>
<feature type="region of interest" description="Disordered" evidence="1">
    <location>
        <begin position="1"/>
        <end position="61"/>
    </location>
</feature>
<feature type="compositionally biased region" description="Polar residues" evidence="1">
    <location>
        <begin position="1"/>
        <end position="15"/>
    </location>
</feature>
<protein>
    <recommendedName>
        <fullName evidence="4">DUF4939 domain-containing protein</fullName>
    </recommendedName>
</protein>
<evidence type="ECO:0000313" key="3">
    <source>
        <dbReference type="Proteomes" id="UP000053958"/>
    </source>
</evidence>
<dbReference type="EMBL" id="LASV01000047">
    <property type="protein sequence ID" value="KKA24831.1"/>
    <property type="molecule type" value="Genomic_DNA"/>
</dbReference>
<evidence type="ECO:0008006" key="4">
    <source>
        <dbReference type="Google" id="ProtNLM"/>
    </source>
</evidence>